<sequence>MKVRCTILLDADRRPVESSPWLTVGNVYHVLTILTEQSGNKWFRVVTSERDGGAQSLGLYPAECFEVLTDFRPSSWRNREINGSVEVSPASWQAPGFWEDLYDGDPNANLIFEKERRLILEEEP</sequence>
<keyword evidence="2" id="KW-1185">Reference proteome</keyword>
<accession>A0A3E0WFG4</accession>
<dbReference type="AlphaFoldDB" id="A0A3E0WFG4"/>
<protein>
    <submittedName>
        <fullName evidence="1">Uncharacterized protein</fullName>
    </submittedName>
</protein>
<evidence type="ECO:0000313" key="1">
    <source>
        <dbReference type="EMBL" id="RFA30845.1"/>
    </source>
</evidence>
<dbReference type="Proteomes" id="UP000256763">
    <property type="component" value="Unassembled WGS sequence"/>
</dbReference>
<reference evidence="2" key="1">
    <citation type="submission" date="2017-05" db="EMBL/GenBank/DDBJ databases">
        <authorList>
            <person name="Sharma S."/>
            <person name="Sidhu C."/>
            <person name="Pinnaka A.K."/>
        </authorList>
    </citation>
    <scope>NUCLEOTIDE SEQUENCE [LARGE SCALE GENOMIC DNA]</scope>
    <source>
        <strain evidence="2">AK93</strain>
    </source>
</reference>
<dbReference type="EMBL" id="NFZW01000070">
    <property type="protein sequence ID" value="RFA30845.1"/>
    <property type="molecule type" value="Genomic_DNA"/>
</dbReference>
<name>A0A3E0WFG4_9GAMM</name>
<proteinExistence type="predicted"/>
<evidence type="ECO:0000313" key="2">
    <source>
        <dbReference type="Proteomes" id="UP000256763"/>
    </source>
</evidence>
<gene>
    <name evidence="1" type="ORF">CAL65_22690</name>
</gene>
<comment type="caution">
    <text evidence="1">The sequence shown here is derived from an EMBL/GenBank/DDBJ whole genome shotgun (WGS) entry which is preliminary data.</text>
</comment>
<organism evidence="1 2">
    <name type="scientific">Alkalilimnicola ehrlichii</name>
    <dbReference type="NCBI Taxonomy" id="351052"/>
    <lineage>
        <taxon>Bacteria</taxon>
        <taxon>Pseudomonadati</taxon>
        <taxon>Pseudomonadota</taxon>
        <taxon>Gammaproteobacteria</taxon>
        <taxon>Chromatiales</taxon>
        <taxon>Ectothiorhodospiraceae</taxon>
        <taxon>Alkalilimnicola</taxon>
    </lineage>
</organism>